<feature type="transmembrane region" description="Helical" evidence="1">
    <location>
        <begin position="137"/>
        <end position="155"/>
    </location>
</feature>
<feature type="transmembrane region" description="Helical" evidence="1">
    <location>
        <begin position="95"/>
        <end position="116"/>
    </location>
</feature>
<comment type="caution">
    <text evidence="2">The sequence shown here is derived from an EMBL/GenBank/DDBJ whole genome shotgun (WGS) entry which is preliminary data.</text>
</comment>
<evidence type="ECO:0000313" key="3">
    <source>
        <dbReference type="Proteomes" id="UP000283576"/>
    </source>
</evidence>
<dbReference type="Proteomes" id="UP000283576">
    <property type="component" value="Unassembled WGS sequence"/>
</dbReference>
<evidence type="ECO:0000313" key="2">
    <source>
        <dbReference type="EMBL" id="RIL43313.1"/>
    </source>
</evidence>
<feature type="transmembrane region" description="Helical" evidence="1">
    <location>
        <begin position="71"/>
        <end position="89"/>
    </location>
</feature>
<reference evidence="2 3" key="1">
    <citation type="journal article" date="2016" name="Front. Microbiol.">
        <title>Comprehensive Phylogenetic Analysis of Bovine Non-aureus Staphylococci Species Based on Whole-Genome Sequencing.</title>
        <authorList>
            <person name="Naushad S."/>
            <person name="Barkema H.W."/>
            <person name="Luby C."/>
            <person name="Condas L.A."/>
            <person name="Nobrega D.B."/>
            <person name="Carson D.A."/>
            <person name="De Buck J."/>
        </authorList>
    </citation>
    <scope>NUCLEOTIDE SEQUENCE [LARGE SCALE GENOMIC DNA]</scope>
    <source>
        <strain evidence="2 3">SNUC 1388</strain>
    </source>
</reference>
<evidence type="ECO:0008006" key="4">
    <source>
        <dbReference type="Google" id="ProtNLM"/>
    </source>
</evidence>
<protein>
    <recommendedName>
        <fullName evidence="4">Stage II sporulation protein M</fullName>
    </recommendedName>
</protein>
<proteinExistence type="predicted"/>
<keyword evidence="1" id="KW-0812">Transmembrane</keyword>
<feature type="transmembrane region" description="Helical" evidence="1">
    <location>
        <begin position="7"/>
        <end position="34"/>
    </location>
</feature>
<name>A0A418HQ77_STAGA</name>
<keyword evidence="1" id="KW-1133">Transmembrane helix</keyword>
<dbReference type="EMBL" id="QXRZ01000003">
    <property type="protein sequence ID" value="RIL43313.1"/>
    <property type="molecule type" value="Genomic_DNA"/>
</dbReference>
<feature type="transmembrane region" description="Helical" evidence="1">
    <location>
        <begin position="46"/>
        <end position="64"/>
    </location>
</feature>
<sequence length="169" mass="19592">MIKRKNVLMLFLAYSLIIIVPIIISIAFCLSIDLPKNSPFIEEKNVLTIFIHNMLIGLLLITLTDITAIPIIIINSFYLGIIIGSIMKSTNLEHLLFSTIHIPFELIGWILILHFSRKFRFILFRLIKKERTNFKELVTKVLVYLFPIYLIAALIESLEIYLSLKGWCL</sequence>
<dbReference type="AlphaFoldDB" id="A0A418HQ77"/>
<accession>A0A418HQ77</accession>
<dbReference type="RefSeq" id="WP_119624496.1">
    <property type="nucleotide sequence ID" value="NZ_JAIBNU010000002.1"/>
</dbReference>
<keyword evidence="1" id="KW-0472">Membrane</keyword>
<evidence type="ECO:0000256" key="1">
    <source>
        <dbReference type="SAM" id="Phobius"/>
    </source>
</evidence>
<gene>
    <name evidence="2" type="ORF">BUZ01_06770</name>
</gene>
<organism evidence="2 3">
    <name type="scientific">Staphylococcus gallinarum</name>
    <dbReference type="NCBI Taxonomy" id="1293"/>
    <lineage>
        <taxon>Bacteria</taxon>
        <taxon>Bacillati</taxon>
        <taxon>Bacillota</taxon>
        <taxon>Bacilli</taxon>
        <taxon>Bacillales</taxon>
        <taxon>Staphylococcaceae</taxon>
        <taxon>Staphylococcus</taxon>
    </lineage>
</organism>